<dbReference type="AlphaFoldDB" id="A0A438PXP7"/>
<feature type="transmembrane region" description="Helical" evidence="1">
    <location>
        <begin position="163"/>
        <end position="182"/>
    </location>
</feature>
<keyword evidence="1" id="KW-0472">Membrane</keyword>
<protein>
    <submittedName>
        <fullName evidence="2">Uncharacterized protein</fullName>
    </submittedName>
</protein>
<name>A0A438PXP7_HELPX</name>
<evidence type="ECO:0000313" key="2">
    <source>
        <dbReference type="EMBL" id="RVY30314.1"/>
    </source>
</evidence>
<dbReference type="EMBL" id="RJEO01000001">
    <property type="protein sequence ID" value="RVY30314.1"/>
    <property type="molecule type" value="Genomic_DNA"/>
</dbReference>
<evidence type="ECO:0000256" key="1">
    <source>
        <dbReference type="SAM" id="Phobius"/>
    </source>
</evidence>
<organism evidence="2 3">
    <name type="scientific">Helicobacter pylori</name>
    <name type="common">Campylobacter pylori</name>
    <dbReference type="NCBI Taxonomy" id="210"/>
    <lineage>
        <taxon>Bacteria</taxon>
        <taxon>Pseudomonadati</taxon>
        <taxon>Campylobacterota</taxon>
        <taxon>Epsilonproteobacteria</taxon>
        <taxon>Campylobacterales</taxon>
        <taxon>Helicobacteraceae</taxon>
        <taxon>Helicobacter</taxon>
    </lineage>
</organism>
<proteinExistence type="predicted"/>
<reference evidence="2 3" key="1">
    <citation type="submission" date="2018-10" db="EMBL/GenBank/DDBJ databases">
        <title>Genetic determinants and prediction of antibiotic resistance phenotypes in Helicobacter pylori.</title>
        <authorList>
            <person name="Wagner K."/>
        </authorList>
    </citation>
    <scope>NUCLEOTIDE SEQUENCE [LARGE SCALE GENOMIC DNA]</scope>
    <source>
        <strain evidence="2 3">ZH15</strain>
    </source>
</reference>
<sequence length="304" mass="33398">MTQSVVASGHIAQAGLSDAIVVSLSTLAGGIVWEIKDMYMQRTTDTNTSILERIKRLLNKTLEAFKVAFKRGAGFGAIDVIVGIAEQIFKSVAGSLRQLWQAIRNSAKSIYNGIISYVKGEIKSFRDLLKVILKSLFSAAWVVATVGIEKSLEAKLTLIAPPLAPFIAPILAIVSAAFAVVVSHRSVDMVLDSLFGVFAARDRAKMRAEEIASLVENHLPALMEKKEKLEKLINSAHKERLMALGACFEYYKKAYAYCDGERIYNALESICQLFGGTLSIKSMQDVQKVLENPNRTGKLRLLKT</sequence>
<comment type="caution">
    <text evidence="2">The sequence shown here is derived from an EMBL/GenBank/DDBJ whole genome shotgun (WGS) entry which is preliminary data.</text>
</comment>
<gene>
    <name evidence="2" type="ORF">ECC12_00130</name>
</gene>
<accession>A0A438PXP7</accession>
<keyword evidence="1" id="KW-1133">Transmembrane helix</keyword>
<evidence type="ECO:0000313" key="3">
    <source>
        <dbReference type="Proteomes" id="UP000288766"/>
    </source>
</evidence>
<feature type="transmembrane region" description="Helical" evidence="1">
    <location>
        <begin position="12"/>
        <end position="33"/>
    </location>
</feature>
<keyword evidence="1" id="KW-0812">Transmembrane</keyword>
<feature type="transmembrane region" description="Helical" evidence="1">
    <location>
        <begin position="131"/>
        <end position="148"/>
    </location>
</feature>
<dbReference type="Proteomes" id="UP000288766">
    <property type="component" value="Unassembled WGS sequence"/>
</dbReference>
<dbReference type="RefSeq" id="WP_127922981.1">
    <property type="nucleotide sequence ID" value="NZ_RJEO01000001.1"/>
</dbReference>